<gene>
    <name evidence="3" type="ordered locus">Tlet_1132</name>
</gene>
<sequence>MKICIIGASGHYGYVLKSLSKGMKISGIAPGSAGENIGVLRNDMKKMGLLAKEYSDYRKMLDIEKPDIVVVNTFFSNNGKILKYLLERKINAFVEKPIAASLEELNEIKNLYEKVKEEMFFTAMFGLRYKAHFLTAKLLIDSGKIGEIRLINTQKSYKLGTRPDFYKRRDTYTGTILWVGIHAIDWINWFSKKKFLKIYATHSRIANKNHGELESTALCHFTLEDEVFASLSIDYLRPSSAPTHDDDRIRIAGTKGVMEVINGRVYLISDEGPVEPDLVEEKQIFTDFIAQITGKGPCMVTPQDSILATEIALLARESADTEKIIELKEGDDE</sequence>
<dbReference type="KEGG" id="tle:Tlet_1132"/>
<dbReference type="PANTHER" id="PTHR43377">
    <property type="entry name" value="BILIVERDIN REDUCTASE A"/>
    <property type="match status" value="1"/>
</dbReference>
<evidence type="ECO:0000313" key="4">
    <source>
        <dbReference type="Proteomes" id="UP000002016"/>
    </source>
</evidence>
<evidence type="ECO:0000259" key="2">
    <source>
        <dbReference type="Pfam" id="PF22725"/>
    </source>
</evidence>
<evidence type="ECO:0000313" key="3">
    <source>
        <dbReference type="EMBL" id="ABV33697.1"/>
    </source>
</evidence>
<dbReference type="AlphaFoldDB" id="A8F6B3"/>
<accession>A8F6B3</accession>
<keyword evidence="4" id="KW-1185">Reference proteome</keyword>
<dbReference type="Pfam" id="PF01408">
    <property type="entry name" value="GFO_IDH_MocA"/>
    <property type="match status" value="1"/>
</dbReference>
<dbReference type="HOGENOM" id="CLU_023194_1_3_0"/>
<dbReference type="SUPFAM" id="SSF51735">
    <property type="entry name" value="NAD(P)-binding Rossmann-fold domains"/>
    <property type="match status" value="1"/>
</dbReference>
<dbReference type="InterPro" id="IPR000683">
    <property type="entry name" value="Gfo/Idh/MocA-like_OxRdtase_N"/>
</dbReference>
<dbReference type="GO" id="GO:0000166">
    <property type="term" value="F:nucleotide binding"/>
    <property type="evidence" value="ECO:0007669"/>
    <property type="project" value="InterPro"/>
</dbReference>
<dbReference type="EMBL" id="CP000812">
    <property type="protein sequence ID" value="ABV33697.1"/>
    <property type="molecule type" value="Genomic_DNA"/>
</dbReference>
<dbReference type="eggNOG" id="COG0673">
    <property type="taxonomic scope" value="Bacteria"/>
</dbReference>
<dbReference type="STRING" id="416591.Tlet_1132"/>
<dbReference type="SUPFAM" id="SSF55347">
    <property type="entry name" value="Glyceraldehyde-3-phosphate dehydrogenase-like, C-terminal domain"/>
    <property type="match status" value="1"/>
</dbReference>
<dbReference type="InterPro" id="IPR055170">
    <property type="entry name" value="GFO_IDH_MocA-like_dom"/>
</dbReference>
<evidence type="ECO:0000259" key="1">
    <source>
        <dbReference type="Pfam" id="PF01408"/>
    </source>
</evidence>
<dbReference type="InterPro" id="IPR036291">
    <property type="entry name" value="NAD(P)-bd_dom_sf"/>
</dbReference>
<protein>
    <submittedName>
        <fullName evidence="3">Oxidoreductase domain protein</fullName>
    </submittedName>
</protein>
<reference evidence="3 4" key="1">
    <citation type="submission" date="2007-08" db="EMBL/GenBank/DDBJ databases">
        <title>Complete sequence of Thermotoga lettingae TMO.</title>
        <authorList>
            <consortium name="US DOE Joint Genome Institute"/>
            <person name="Copeland A."/>
            <person name="Lucas S."/>
            <person name="Lapidus A."/>
            <person name="Barry K."/>
            <person name="Glavina del Rio T."/>
            <person name="Dalin E."/>
            <person name="Tice H."/>
            <person name="Pitluck S."/>
            <person name="Foster B."/>
            <person name="Bruce D."/>
            <person name="Schmutz J."/>
            <person name="Larimer F."/>
            <person name="Land M."/>
            <person name="Hauser L."/>
            <person name="Kyrpides N."/>
            <person name="Mikhailova N."/>
            <person name="Nelson K."/>
            <person name="Gogarten J.P."/>
            <person name="Noll K."/>
            <person name="Richardson P."/>
        </authorList>
    </citation>
    <scope>NUCLEOTIDE SEQUENCE [LARGE SCALE GENOMIC DNA]</scope>
    <source>
        <strain evidence="4">ATCC BAA-301 / DSM 14385 / NBRC 107922 / TMO</strain>
    </source>
</reference>
<proteinExistence type="predicted"/>
<dbReference type="Gene3D" id="3.40.50.720">
    <property type="entry name" value="NAD(P)-binding Rossmann-like Domain"/>
    <property type="match status" value="1"/>
</dbReference>
<dbReference type="OrthoDB" id="9815825at2"/>
<organism evidence="3 4">
    <name type="scientific">Pseudothermotoga lettingae (strain ATCC BAA-301 / DSM 14385 / NBRC 107922 / TMO)</name>
    <name type="common">Thermotoga lettingae</name>
    <dbReference type="NCBI Taxonomy" id="416591"/>
    <lineage>
        <taxon>Bacteria</taxon>
        <taxon>Thermotogati</taxon>
        <taxon>Thermotogota</taxon>
        <taxon>Thermotogae</taxon>
        <taxon>Thermotogales</taxon>
        <taxon>Thermotogaceae</taxon>
        <taxon>Pseudothermotoga</taxon>
    </lineage>
</organism>
<dbReference type="RefSeq" id="WP_012003178.1">
    <property type="nucleotide sequence ID" value="NC_009828.1"/>
</dbReference>
<feature type="domain" description="GFO/IDH/MocA-like oxidoreductase" evidence="2">
    <location>
        <begin position="133"/>
        <end position="258"/>
    </location>
</feature>
<dbReference type="Proteomes" id="UP000002016">
    <property type="component" value="Chromosome"/>
</dbReference>
<dbReference type="InterPro" id="IPR051450">
    <property type="entry name" value="Gfo/Idh/MocA_Oxidoreductases"/>
</dbReference>
<dbReference type="Pfam" id="PF22725">
    <property type="entry name" value="GFO_IDH_MocA_C3"/>
    <property type="match status" value="1"/>
</dbReference>
<reference evidence="3 4" key="2">
    <citation type="journal article" date="2009" name="Proc. Natl. Acad. Sci. U.S.A.">
        <title>On the chimeric nature, thermophilic origin, and phylogenetic placement of the Thermotogales.</title>
        <authorList>
            <person name="Zhaxybayeva O."/>
            <person name="Swithers K.S."/>
            <person name="Lapierre P."/>
            <person name="Fournier G.P."/>
            <person name="Bickhart D.M."/>
            <person name="DeBoy R.T."/>
            <person name="Nelson K.E."/>
            <person name="Nesbo C.L."/>
            <person name="Doolittle W.F."/>
            <person name="Gogarten J.P."/>
            <person name="Noll K.M."/>
        </authorList>
    </citation>
    <scope>NUCLEOTIDE SEQUENCE [LARGE SCALE GENOMIC DNA]</scope>
    <source>
        <strain evidence="4">ATCC BAA-301 / DSM 14385 / NBRC 107922 / TMO</strain>
    </source>
</reference>
<name>A8F6B3_PSELT</name>
<feature type="domain" description="Gfo/Idh/MocA-like oxidoreductase N-terminal" evidence="1">
    <location>
        <begin position="51"/>
        <end position="116"/>
    </location>
</feature>
<dbReference type="Gene3D" id="3.30.360.10">
    <property type="entry name" value="Dihydrodipicolinate Reductase, domain 2"/>
    <property type="match status" value="1"/>
</dbReference>
<dbReference type="PANTHER" id="PTHR43377:SF1">
    <property type="entry name" value="BILIVERDIN REDUCTASE A"/>
    <property type="match status" value="1"/>
</dbReference>